<proteinExistence type="predicted"/>
<dbReference type="Proteomes" id="UP000033852">
    <property type="component" value="Unassembled WGS sequence"/>
</dbReference>
<dbReference type="STRING" id="1618607.UY86_C0001G0006"/>
<sequence length="68" mass="7884">MLHYLKAVESKLIEYPYSSLPDLFDIKRPENALVGKSVLDFYDSVPTIKEMLAEAQAFYQENKWVSRG</sequence>
<comment type="caution">
    <text evidence="1">The sequence shown here is derived from an EMBL/GenBank/DDBJ whole genome shotgun (WGS) entry which is preliminary data.</text>
</comment>
<organism evidence="1 2">
    <name type="scientific">Candidatus Adlerbacteria bacterium GW2011_GWB1_54_7</name>
    <dbReference type="NCBI Taxonomy" id="1618607"/>
    <lineage>
        <taxon>Bacteria</taxon>
        <taxon>Candidatus Adleribacteriota</taxon>
    </lineage>
</organism>
<reference evidence="1 2" key="1">
    <citation type="journal article" date="2015" name="Nature">
        <title>rRNA introns, odd ribosomes, and small enigmatic genomes across a large radiation of phyla.</title>
        <authorList>
            <person name="Brown C.T."/>
            <person name="Hug L.A."/>
            <person name="Thomas B.C."/>
            <person name="Sharon I."/>
            <person name="Castelle C.J."/>
            <person name="Singh A."/>
            <person name="Wilkins M.J."/>
            <person name="Williams K.H."/>
            <person name="Banfield J.F."/>
        </authorList>
    </citation>
    <scope>NUCLEOTIDE SEQUENCE [LARGE SCALE GENOMIC DNA]</scope>
</reference>
<dbReference type="AlphaFoldDB" id="A0A0G1Y3J0"/>
<gene>
    <name evidence="1" type="ORF">UY86_C0001G0006</name>
</gene>
<protein>
    <submittedName>
        <fullName evidence="1">Uncharacterized protein</fullName>
    </submittedName>
</protein>
<evidence type="ECO:0000313" key="2">
    <source>
        <dbReference type="Proteomes" id="UP000033852"/>
    </source>
</evidence>
<accession>A0A0G1Y3J0</accession>
<evidence type="ECO:0000313" key="1">
    <source>
        <dbReference type="EMBL" id="KKW38033.1"/>
    </source>
</evidence>
<dbReference type="EMBL" id="LCRR01000001">
    <property type="protein sequence ID" value="KKW38033.1"/>
    <property type="molecule type" value="Genomic_DNA"/>
</dbReference>
<name>A0A0G1Y3J0_9BACT</name>